<dbReference type="InterPro" id="IPR000160">
    <property type="entry name" value="GGDEF_dom"/>
</dbReference>
<dbReference type="InterPro" id="IPR052155">
    <property type="entry name" value="Biofilm_reg_signaling"/>
</dbReference>
<feature type="transmembrane region" description="Helical" evidence="2">
    <location>
        <begin position="300"/>
        <end position="319"/>
    </location>
</feature>
<feature type="domain" description="PAS" evidence="3">
    <location>
        <begin position="378"/>
        <end position="448"/>
    </location>
</feature>
<feature type="domain" description="GGDEF" evidence="5">
    <location>
        <begin position="533"/>
        <end position="666"/>
    </location>
</feature>
<evidence type="ECO:0000256" key="2">
    <source>
        <dbReference type="SAM" id="Phobius"/>
    </source>
</evidence>
<reference evidence="6 7" key="1">
    <citation type="submission" date="2021-08" db="EMBL/GenBank/DDBJ databases">
        <authorList>
            <person name="Peeters C."/>
        </authorList>
    </citation>
    <scope>NUCLEOTIDE SEQUENCE [LARGE SCALE GENOMIC DNA]</scope>
    <source>
        <strain evidence="6 7">LMG 21510</strain>
    </source>
</reference>
<evidence type="ECO:0000313" key="7">
    <source>
        <dbReference type="Proteomes" id="UP000721236"/>
    </source>
</evidence>
<dbReference type="NCBIfam" id="TIGR00229">
    <property type="entry name" value="sensory_box"/>
    <property type="match status" value="1"/>
</dbReference>
<dbReference type="InterPro" id="IPR043128">
    <property type="entry name" value="Rev_trsase/Diguanyl_cyclase"/>
</dbReference>
<dbReference type="PROSITE" id="PS50112">
    <property type="entry name" value="PAS"/>
    <property type="match status" value="1"/>
</dbReference>
<dbReference type="EMBL" id="CAJZAH010000001">
    <property type="protein sequence ID" value="CAG9169488.1"/>
    <property type="molecule type" value="Genomic_DNA"/>
</dbReference>
<dbReference type="CDD" id="cd01949">
    <property type="entry name" value="GGDEF"/>
    <property type="match status" value="1"/>
</dbReference>
<organism evidence="6 7">
    <name type="scientific">Cupriavidus respiraculi</name>
    <dbReference type="NCBI Taxonomy" id="195930"/>
    <lineage>
        <taxon>Bacteria</taxon>
        <taxon>Pseudomonadati</taxon>
        <taxon>Pseudomonadota</taxon>
        <taxon>Betaproteobacteria</taxon>
        <taxon>Burkholderiales</taxon>
        <taxon>Burkholderiaceae</taxon>
        <taxon>Cupriavidus</taxon>
    </lineage>
</organism>
<dbReference type="Pfam" id="PF00672">
    <property type="entry name" value="HAMP"/>
    <property type="match status" value="1"/>
</dbReference>
<dbReference type="InterPro" id="IPR035965">
    <property type="entry name" value="PAS-like_dom_sf"/>
</dbReference>
<dbReference type="Pfam" id="PF00990">
    <property type="entry name" value="GGDEF"/>
    <property type="match status" value="1"/>
</dbReference>
<dbReference type="CDD" id="cd12914">
    <property type="entry name" value="PDC1_DGC_like"/>
    <property type="match status" value="1"/>
</dbReference>
<dbReference type="Pfam" id="PF08448">
    <property type="entry name" value="PAS_4"/>
    <property type="match status" value="1"/>
</dbReference>
<dbReference type="Gene3D" id="3.30.70.270">
    <property type="match status" value="1"/>
</dbReference>
<dbReference type="Gene3D" id="6.10.340.10">
    <property type="match status" value="1"/>
</dbReference>
<evidence type="ECO:0000256" key="1">
    <source>
        <dbReference type="SAM" id="MobiDB-lite"/>
    </source>
</evidence>
<evidence type="ECO:0000259" key="4">
    <source>
        <dbReference type="PROSITE" id="PS50885"/>
    </source>
</evidence>
<dbReference type="SUPFAM" id="SSF55785">
    <property type="entry name" value="PYP-like sensor domain (PAS domain)"/>
    <property type="match status" value="1"/>
</dbReference>
<dbReference type="CDD" id="cd00130">
    <property type="entry name" value="PAS"/>
    <property type="match status" value="1"/>
</dbReference>
<dbReference type="SUPFAM" id="SSF55073">
    <property type="entry name" value="Nucleotide cyclase"/>
    <property type="match status" value="1"/>
</dbReference>
<evidence type="ECO:0000313" key="6">
    <source>
        <dbReference type="EMBL" id="CAG9169488.1"/>
    </source>
</evidence>
<dbReference type="InterPro" id="IPR013656">
    <property type="entry name" value="PAS_4"/>
</dbReference>
<dbReference type="PANTHER" id="PTHR44757:SF2">
    <property type="entry name" value="BIOFILM ARCHITECTURE MAINTENANCE PROTEIN MBAA"/>
    <property type="match status" value="1"/>
</dbReference>
<dbReference type="PANTHER" id="PTHR44757">
    <property type="entry name" value="DIGUANYLATE CYCLASE DGCP"/>
    <property type="match status" value="1"/>
</dbReference>
<dbReference type="PROSITE" id="PS50885">
    <property type="entry name" value="HAMP"/>
    <property type="match status" value="1"/>
</dbReference>
<dbReference type="SMART" id="SM00304">
    <property type="entry name" value="HAMP"/>
    <property type="match status" value="1"/>
</dbReference>
<comment type="caution">
    <text evidence="6">The sequence shown here is derived from an EMBL/GenBank/DDBJ whole genome shotgun (WGS) entry which is preliminary data.</text>
</comment>
<evidence type="ECO:0008006" key="8">
    <source>
        <dbReference type="Google" id="ProtNLM"/>
    </source>
</evidence>
<dbReference type="SMART" id="SM00091">
    <property type="entry name" value="PAS"/>
    <property type="match status" value="1"/>
</dbReference>
<keyword evidence="2" id="KW-1133">Transmembrane helix</keyword>
<dbReference type="Proteomes" id="UP000721236">
    <property type="component" value="Unassembled WGS sequence"/>
</dbReference>
<dbReference type="RefSeq" id="WP_224040626.1">
    <property type="nucleotide sequence ID" value="NZ_CAJZAH010000001.1"/>
</dbReference>
<proteinExistence type="predicted"/>
<dbReference type="SMART" id="SM00267">
    <property type="entry name" value="GGDEF"/>
    <property type="match status" value="1"/>
</dbReference>
<name>A0ABM8WPV6_9BURK</name>
<sequence length="682" mass="75301">MLRSSSTTPHSTSSPRHPRRPGARLSLSLKSRIALITTVLAGLLGTGIVLASLYYAHDDLRATVQNQQDSIVKLTADQLDTAMEDRITLLAHLAPELRSRMEGPKPELIRFVQQAIPIPGMFDAAMLADARGNMLTTQGSMVSIGDRDYFREVARTLTPMVTSPFRSRTDGATGVLVIAPILDDKAQMLGMVGGWLDLARANVLVEIVHNRPGTTGFYCLVSAGRNPVYVQHADAASTHGAARAVGDTCGADDTAGPLEFLLPRRPVISRYLMSTTGWELVAVLPAREAFSPLRAMQQRFVTLSAVALIVVGLLIWLAVRSLLAPLTRLRDVVRASAEDEDAYEQLPTGRADEIGELSRSFVQLMRDLGERRELLDRSERRLRAVTDTLPALLAFIDTEERYVFNNAAYERAFGVPVAELRGKTVREVVGEHRYAIAQPHLRRALAGDVVTFESEDNDPEYHCVETNLRPEWSADGTTVVGVHIHVHDVTERKLETLRLSRISRLDHLTQLLNRNAFEAQLQDAMARSRNDGGLMALLYLDMDRFKAVNDFHGHVTGDLLLKEFARRLQRCVRERDTVARLGGDEFAVIMEDIGREEVARRVAGAILHAVGRRFFVDGVFLDVDVSIGIALYRGAPIPDHALMRRADALLYRAKSAGRGRFEMELLDTASDAAGDAAADQRG</sequence>
<protein>
    <recommendedName>
        <fullName evidence="8">Diguanylate cyclase</fullName>
    </recommendedName>
</protein>
<dbReference type="InterPro" id="IPR003660">
    <property type="entry name" value="HAMP_dom"/>
</dbReference>
<keyword evidence="2" id="KW-0812">Transmembrane</keyword>
<dbReference type="Gene3D" id="3.30.450.20">
    <property type="entry name" value="PAS domain"/>
    <property type="match status" value="2"/>
</dbReference>
<feature type="region of interest" description="Disordered" evidence="1">
    <location>
        <begin position="1"/>
        <end position="22"/>
    </location>
</feature>
<dbReference type="NCBIfam" id="TIGR00254">
    <property type="entry name" value="GGDEF"/>
    <property type="match status" value="1"/>
</dbReference>
<feature type="transmembrane region" description="Helical" evidence="2">
    <location>
        <begin position="33"/>
        <end position="56"/>
    </location>
</feature>
<feature type="compositionally biased region" description="Low complexity" evidence="1">
    <location>
        <begin position="1"/>
        <end position="15"/>
    </location>
</feature>
<dbReference type="InterPro" id="IPR029787">
    <property type="entry name" value="Nucleotide_cyclase"/>
</dbReference>
<gene>
    <name evidence="6" type="ORF">LMG21510_01453</name>
</gene>
<accession>A0ABM8WPV6</accession>
<dbReference type="InterPro" id="IPR000014">
    <property type="entry name" value="PAS"/>
</dbReference>
<dbReference type="PROSITE" id="PS50887">
    <property type="entry name" value="GGDEF"/>
    <property type="match status" value="1"/>
</dbReference>
<keyword evidence="7" id="KW-1185">Reference proteome</keyword>
<evidence type="ECO:0000259" key="5">
    <source>
        <dbReference type="PROSITE" id="PS50887"/>
    </source>
</evidence>
<feature type="domain" description="HAMP" evidence="4">
    <location>
        <begin position="320"/>
        <end position="373"/>
    </location>
</feature>
<keyword evidence="2" id="KW-0472">Membrane</keyword>
<evidence type="ECO:0000259" key="3">
    <source>
        <dbReference type="PROSITE" id="PS50112"/>
    </source>
</evidence>